<dbReference type="Pfam" id="PF02589">
    <property type="entry name" value="LUD_dom"/>
    <property type="match status" value="2"/>
</dbReference>
<evidence type="ECO:0000256" key="8">
    <source>
        <dbReference type="SAM" id="MobiDB-lite"/>
    </source>
</evidence>
<evidence type="ECO:0000259" key="9">
    <source>
        <dbReference type="PROSITE" id="PS51379"/>
    </source>
</evidence>
<dbReference type="InterPro" id="IPR004452">
    <property type="entry name" value="LutB/LldF"/>
</dbReference>
<dbReference type="Pfam" id="PF13183">
    <property type="entry name" value="Fer4_8"/>
    <property type="match status" value="1"/>
</dbReference>
<dbReference type="GO" id="GO:0051539">
    <property type="term" value="F:4 iron, 4 sulfur cluster binding"/>
    <property type="evidence" value="ECO:0007669"/>
    <property type="project" value="UniProtKB-KW"/>
</dbReference>
<evidence type="ECO:0000256" key="4">
    <source>
        <dbReference type="ARBA" id="ARBA00022737"/>
    </source>
</evidence>
<evidence type="ECO:0000256" key="2">
    <source>
        <dbReference type="ARBA" id="ARBA00022485"/>
    </source>
</evidence>
<gene>
    <name evidence="10" type="ORF">SAMN02745165_02586</name>
</gene>
<keyword evidence="11" id="KW-1185">Reference proteome</keyword>
<dbReference type="InterPro" id="IPR003741">
    <property type="entry name" value="LUD_dom"/>
</dbReference>
<dbReference type="InterPro" id="IPR024185">
    <property type="entry name" value="FTHF_cligase-like_sf"/>
</dbReference>
<keyword evidence="4" id="KW-0677">Repeat</keyword>
<dbReference type="OrthoDB" id="5289041at2"/>
<organism evidence="10 11">
    <name type="scientific">Malonomonas rubra DSM 5091</name>
    <dbReference type="NCBI Taxonomy" id="1122189"/>
    <lineage>
        <taxon>Bacteria</taxon>
        <taxon>Pseudomonadati</taxon>
        <taxon>Thermodesulfobacteriota</taxon>
        <taxon>Desulfuromonadia</taxon>
        <taxon>Desulfuromonadales</taxon>
        <taxon>Geopsychrobacteraceae</taxon>
        <taxon>Malonomonas</taxon>
    </lineage>
</organism>
<dbReference type="SUPFAM" id="SSF46548">
    <property type="entry name" value="alpha-helical ferredoxin"/>
    <property type="match status" value="1"/>
</dbReference>
<dbReference type="InterPro" id="IPR017900">
    <property type="entry name" value="4Fe4S_Fe_S_CS"/>
</dbReference>
<reference evidence="10 11" key="1">
    <citation type="submission" date="2016-11" db="EMBL/GenBank/DDBJ databases">
        <authorList>
            <person name="Jaros S."/>
            <person name="Januszkiewicz K."/>
            <person name="Wedrychowicz H."/>
        </authorList>
    </citation>
    <scope>NUCLEOTIDE SEQUENCE [LARGE SCALE GENOMIC DNA]</scope>
    <source>
        <strain evidence="10 11">DSM 5091</strain>
    </source>
</reference>
<feature type="region of interest" description="Disordered" evidence="8">
    <location>
        <begin position="461"/>
        <end position="487"/>
    </location>
</feature>
<feature type="domain" description="4Fe-4S ferredoxin-type" evidence="9">
    <location>
        <begin position="303"/>
        <end position="333"/>
    </location>
</feature>
<dbReference type="Gene3D" id="3.40.50.10420">
    <property type="entry name" value="NagB/RpiA/CoA transferase-like"/>
    <property type="match status" value="2"/>
</dbReference>
<evidence type="ECO:0000256" key="5">
    <source>
        <dbReference type="ARBA" id="ARBA00022982"/>
    </source>
</evidence>
<name>A0A1M6JZX6_MALRU</name>
<dbReference type="GO" id="GO:0046872">
    <property type="term" value="F:metal ion binding"/>
    <property type="evidence" value="ECO:0007669"/>
    <property type="project" value="UniProtKB-KW"/>
</dbReference>
<sequence>MKPTATRHNFRAASSSAIQNKRVQKAVRNTAGLLARMRATTVNTKPEFEELRNWGRNRKLLVSENLEKWVAQFKAQVEQQGGVVHRAKDAAEAGRIISEIARERGITAAVKSKSMTSEEVGLNDILQDAGITVTETDLGEFIVQLAGEHPSHILAPAIHRNQDDVRKLFTEKLGAPADLDVEGLVRFARKVLRHKFLEAGMGITGGNFAVADTGTVAIVTNEGNGRMCTTVPPVHVALVGIEKLIPSIKDLPDFLSLLTCSATGQRASSYISMTTGPRRTNETEGPEEFHVVLLDNGRSSIAASPWREMLHCLHCGSCLNHCPVYHAVGGHAYESSYPGPMGSVLSTLLWGKQSYPELANACTLCGRCVDVCAVKIPLANYHRTLRHQGGSNSQTSYLAARLASHPGAYRRGIHALRRMLRTQPLTKVLPKINKSVANWQSCRVLPVAGEEQPFRDWWHQHQPKGQAPKLKRVETKEVPSVPEDKKAGTADREELLALYRQRAGALGVEIVETSVAELSGLIGNLLKDESVSSVALPRAGWPQKLDERVAEILAGADCQTVSCEDETGWNMAALANAQLGITYSSAFLAETGSLIYPAGAGNGTLASLLPEVHLAISASSTLLSDLNAYFKNEAGPLPSRLTQIAGPSRTGDIEGTMTVGVHGPRRVIHWILSDLDTGQ</sequence>
<dbReference type="PROSITE" id="PS51379">
    <property type="entry name" value="4FE4S_FER_2"/>
    <property type="match status" value="1"/>
</dbReference>
<evidence type="ECO:0000256" key="7">
    <source>
        <dbReference type="ARBA" id="ARBA00023014"/>
    </source>
</evidence>
<keyword evidence="2" id="KW-0004">4Fe-4S</keyword>
<evidence type="ECO:0000313" key="10">
    <source>
        <dbReference type="EMBL" id="SHJ52194.1"/>
    </source>
</evidence>
<dbReference type="InterPro" id="IPR009051">
    <property type="entry name" value="Helical_ferredxn"/>
</dbReference>
<proteinExistence type="predicted"/>
<evidence type="ECO:0000256" key="3">
    <source>
        <dbReference type="ARBA" id="ARBA00022723"/>
    </source>
</evidence>
<evidence type="ECO:0000313" key="11">
    <source>
        <dbReference type="Proteomes" id="UP000184171"/>
    </source>
</evidence>
<keyword evidence="7" id="KW-0411">Iron-sulfur</keyword>
<dbReference type="GO" id="GO:0006089">
    <property type="term" value="P:lactate metabolic process"/>
    <property type="evidence" value="ECO:0007669"/>
    <property type="project" value="InterPro"/>
</dbReference>
<dbReference type="PANTHER" id="PTHR47153:SF2">
    <property type="entry name" value="LACTATE UTILIZATION PROTEIN B"/>
    <property type="match status" value="1"/>
</dbReference>
<dbReference type="SUPFAM" id="SSF100950">
    <property type="entry name" value="NagB/RpiA/CoA transferase-like"/>
    <property type="match status" value="2"/>
</dbReference>
<keyword evidence="6" id="KW-0408">Iron</keyword>
<evidence type="ECO:0000256" key="1">
    <source>
        <dbReference type="ARBA" id="ARBA00022448"/>
    </source>
</evidence>
<dbReference type="Proteomes" id="UP000184171">
    <property type="component" value="Unassembled WGS sequence"/>
</dbReference>
<keyword evidence="5" id="KW-0249">Electron transport</keyword>
<dbReference type="NCBIfam" id="TIGR00273">
    <property type="entry name" value="LutB/LldF family L-lactate oxidation iron-sulfur protein"/>
    <property type="match status" value="1"/>
</dbReference>
<keyword evidence="1" id="KW-0813">Transport</keyword>
<dbReference type="RefSeq" id="WP_072909151.1">
    <property type="nucleotide sequence ID" value="NZ_FQZT01000009.1"/>
</dbReference>
<dbReference type="PROSITE" id="PS00198">
    <property type="entry name" value="4FE4S_FER_1"/>
    <property type="match status" value="1"/>
</dbReference>
<evidence type="ECO:0000256" key="6">
    <source>
        <dbReference type="ARBA" id="ARBA00023004"/>
    </source>
</evidence>
<keyword evidence="3" id="KW-0479">Metal-binding</keyword>
<protein>
    <submittedName>
        <fullName evidence="10">L-lactate dehydrogenase complex protein LldF</fullName>
    </submittedName>
</protein>
<feature type="compositionally biased region" description="Basic and acidic residues" evidence="8">
    <location>
        <begin position="471"/>
        <end position="487"/>
    </location>
</feature>
<dbReference type="EMBL" id="FQZT01000009">
    <property type="protein sequence ID" value="SHJ52194.1"/>
    <property type="molecule type" value="Genomic_DNA"/>
</dbReference>
<dbReference type="InterPro" id="IPR037171">
    <property type="entry name" value="NagB/RpiA_transferase-like"/>
</dbReference>
<dbReference type="InterPro" id="IPR017896">
    <property type="entry name" value="4Fe4S_Fe-S-bd"/>
</dbReference>
<accession>A0A1M6JZX6</accession>
<dbReference type="STRING" id="1122189.SAMN02745165_02586"/>
<dbReference type="AlphaFoldDB" id="A0A1M6JZX6"/>
<dbReference type="Gene3D" id="1.10.1060.10">
    <property type="entry name" value="Alpha-helical ferredoxin"/>
    <property type="match status" value="1"/>
</dbReference>
<dbReference type="PANTHER" id="PTHR47153">
    <property type="entry name" value="LACTATE UTILIZATION PROTEIN B"/>
    <property type="match status" value="1"/>
</dbReference>